<dbReference type="Proteomes" id="UP000001396">
    <property type="component" value="Unassembled WGS sequence"/>
</dbReference>
<dbReference type="InParanoid" id="D3B553"/>
<evidence type="ECO:0000256" key="8">
    <source>
        <dbReference type="ARBA" id="ARBA00023136"/>
    </source>
</evidence>
<keyword evidence="8 13" id="KW-0472">Membrane</keyword>
<feature type="transmembrane region" description="Helical" evidence="13">
    <location>
        <begin position="526"/>
        <end position="547"/>
    </location>
</feature>
<keyword evidence="7" id="KW-0297">G-protein coupled receptor</keyword>
<evidence type="ECO:0000256" key="7">
    <source>
        <dbReference type="ARBA" id="ARBA00023040"/>
    </source>
</evidence>
<feature type="transmembrane region" description="Helical" evidence="13">
    <location>
        <begin position="427"/>
        <end position="447"/>
    </location>
</feature>
<evidence type="ECO:0000256" key="10">
    <source>
        <dbReference type="ARBA" id="ARBA00023180"/>
    </source>
</evidence>
<keyword evidence="11" id="KW-0807">Transducer</keyword>
<name>D3B553_HETP5</name>
<evidence type="ECO:0000256" key="4">
    <source>
        <dbReference type="ARBA" id="ARBA00022692"/>
    </source>
</evidence>
<feature type="region of interest" description="Disordered" evidence="12">
    <location>
        <begin position="656"/>
        <end position="676"/>
    </location>
</feature>
<evidence type="ECO:0000256" key="12">
    <source>
        <dbReference type="SAM" id="MobiDB-lite"/>
    </source>
</evidence>
<comment type="similarity">
    <text evidence="3">In the N-terminal section; belongs to the BMP lipoprotein family.</text>
</comment>
<proteinExistence type="inferred from homology"/>
<keyword evidence="16" id="KW-1185">Reference proteome</keyword>
<comment type="subcellular location">
    <subcellularLocation>
        <location evidence="1">Membrane</location>
        <topology evidence="1">Multi-pass membrane protein</topology>
    </subcellularLocation>
</comment>
<evidence type="ECO:0000256" key="9">
    <source>
        <dbReference type="ARBA" id="ARBA00023170"/>
    </source>
</evidence>
<evidence type="ECO:0000256" key="3">
    <source>
        <dbReference type="ARBA" id="ARBA00010620"/>
    </source>
</evidence>
<evidence type="ECO:0000256" key="11">
    <source>
        <dbReference type="ARBA" id="ARBA00023224"/>
    </source>
</evidence>
<protein>
    <submittedName>
        <fullName evidence="15">G-protein-coupled receptor family 3 protein</fullName>
    </submittedName>
</protein>
<evidence type="ECO:0000256" key="1">
    <source>
        <dbReference type="ARBA" id="ARBA00004141"/>
    </source>
</evidence>
<keyword evidence="10" id="KW-0325">Glycoprotein</keyword>
<evidence type="ECO:0000256" key="6">
    <source>
        <dbReference type="ARBA" id="ARBA00022989"/>
    </source>
</evidence>
<evidence type="ECO:0000313" key="16">
    <source>
        <dbReference type="Proteomes" id="UP000001396"/>
    </source>
</evidence>
<sequence length="676" mass="73606">MSEFILVASLCLMSSGVLIFGVCKNAAGHINLAVMLSGVVGDLGFNYMVNIARVNTERQLNLRGTLLLENILTENTVDTVEGLVKKNYQLIICSSFDHTGGCYKMAAKYKNVNFLLRDIPCQKVGDGSCNNLPSNVGTIMMDLGFPQYIIGYIAGLVSKNHSVGIVVPGLPTFSYSTANAFMIGVTKAVADYGLPASKVYTVETGSWLDVDRERGATQKLIDLNVDVIGMSSDDLTVQQVAIENGAYTFGTSGYPVFNVLGESILTSVLTDWTATFINATRMVMNGNWSSYSWQGEYSTGDLTMDIYSHIVDNVTMSRIQQELTNIRTSVNQTIQPYNCHILYKQSGYPVDSNNCVPYQSLLDSPTLLKGIEGLGLYEIPVVHKPIGRSITLGFSITTGIVAFVAVLMLLGVIIFKSTKILKSASPVFCMAIIVGGLLVFSGIIIWVQEPDTSLCRARYCNPRLKRLKITNKTLLPYILALIILNCIILAVMTGIGKIESIRSFGTDGLSTYQYRNMCDQKLSGNIVLYILLGYHGIMLLVGCFVSWKIRIVEIPEFNESKPIANTLYAISFCLFIIIPLIVSQNGLDSQVIVICASALFTTASSLVILFVPKFWRLYTKGVNADPFSSSSTNTFVASVGKSNAVGMQTVVAAGMDETNTSAPPEIKDDSESISKS</sequence>
<dbReference type="Pfam" id="PF00003">
    <property type="entry name" value="7tm_3"/>
    <property type="match status" value="1"/>
</dbReference>
<feature type="transmembrane region" description="Helical" evidence="13">
    <location>
        <begin position="392"/>
        <end position="415"/>
    </location>
</feature>
<dbReference type="OMA" id="YASHVIN"/>
<keyword evidence="6 13" id="KW-1133">Transmembrane helix</keyword>
<dbReference type="RefSeq" id="XP_020435535.1">
    <property type="nucleotide sequence ID" value="XM_020574493.1"/>
</dbReference>
<dbReference type="GeneID" id="31359051"/>
<comment type="caution">
    <text evidence="15">The sequence shown here is derived from an EMBL/GenBank/DDBJ whole genome shotgun (WGS) entry which is preliminary data.</text>
</comment>
<feature type="domain" description="G-protein coupled receptors family 3 profile" evidence="14">
    <location>
        <begin position="517"/>
        <end position="620"/>
    </location>
</feature>
<dbReference type="PANTHER" id="PTHR46924">
    <property type="entry name" value="METABOTROPIC GLUTAMATE RECEPTOR-LIKE PROTEIN C-RELATED-RELATED"/>
    <property type="match status" value="1"/>
</dbReference>
<keyword evidence="9 15" id="KW-0675">Receptor</keyword>
<evidence type="ECO:0000256" key="5">
    <source>
        <dbReference type="ARBA" id="ARBA00022729"/>
    </source>
</evidence>
<evidence type="ECO:0000256" key="13">
    <source>
        <dbReference type="SAM" id="Phobius"/>
    </source>
</evidence>
<dbReference type="InterPro" id="IPR051530">
    <property type="entry name" value="mGluR/GABA-B-like"/>
</dbReference>
<feature type="transmembrane region" description="Helical" evidence="13">
    <location>
        <begin position="591"/>
        <end position="611"/>
    </location>
</feature>
<evidence type="ECO:0000259" key="14">
    <source>
        <dbReference type="PROSITE" id="PS50259"/>
    </source>
</evidence>
<dbReference type="EMBL" id="ADBJ01000015">
    <property type="protein sequence ID" value="EFA83418.1"/>
    <property type="molecule type" value="Genomic_DNA"/>
</dbReference>
<dbReference type="PROSITE" id="PS50259">
    <property type="entry name" value="G_PROTEIN_RECEP_F3_4"/>
    <property type="match status" value="1"/>
</dbReference>
<dbReference type="GO" id="GO:0005886">
    <property type="term" value="C:plasma membrane"/>
    <property type="evidence" value="ECO:0007669"/>
    <property type="project" value="InterPro"/>
</dbReference>
<feature type="transmembrane region" description="Helical" evidence="13">
    <location>
        <begin position="29"/>
        <end position="49"/>
    </location>
</feature>
<dbReference type="InterPro" id="IPR017978">
    <property type="entry name" value="GPCR_3_C"/>
</dbReference>
<dbReference type="Pfam" id="PF02608">
    <property type="entry name" value="Bmp"/>
    <property type="match status" value="1"/>
</dbReference>
<organism evidence="15 16">
    <name type="scientific">Heterostelium pallidum (strain ATCC 26659 / Pp 5 / PN500)</name>
    <name type="common">Cellular slime mold</name>
    <name type="synonym">Polysphondylium pallidum</name>
    <dbReference type="NCBI Taxonomy" id="670386"/>
    <lineage>
        <taxon>Eukaryota</taxon>
        <taxon>Amoebozoa</taxon>
        <taxon>Evosea</taxon>
        <taxon>Eumycetozoa</taxon>
        <taxon>Dictyostelia</taxon>
        <taxon>Acytosteliales</taxon>
        <taxon>Acytosteliaceae</taxon>
        <taxon>Heterostelium</taxon>
    </lineage>
</organism>
<feature type="compositionally biased region" description="Basic and acidic residues" evidence="12">
    <location>
        <begin position="665"/>
        <end position="676"/>
    </location>
</feature>
<evidence type="ECO:0000313" key="15">
    <source>
        <dbReference type="EMBL" id="EFA83418.1"/>
    </source>
</evidence>
<dbReference type="AlphaFoldDB" id="D3B553"/>
<dbReference type="GO" id="GO:0004930">
    <property type="term" value="F:G protein-coupled receptor activity"/>
    <property type="evidence" value="ECO:0007669"/>
    <property type="project" value="UniProtKB-KW"/>
</dbReference>
<evidence type="ECO:0000256" key="2">
    <source>
        <dbReference type="ARBA" id="ARBA00005414"/>
    </source>
</evidence>
<dbReference type="CDD" id="cd15047">
    <property type="entry name" value="7tmC_GABA-B-like"/>
    <property type="match status" value="1"/>
</dbReference>
<feature type="transmembrane region" description="Helical" evidence="13">
    <location>
        <begin position="474"/>
        <end position="495"/>
    </location>
</feature>
<accession>D3B553</accession>
<dbReference type="STRING" id="670386.D3B553"/>
<reference evidence="15 16" key="1">
    <citation type="journal article" date="2011" name="Genome Res.">
        <title>Phylogeny-wide analysis of social amoeba genomes highlights ancient origins for complex intercellular communication.</title>
        <authorList>
            <person name="Heidel A.J."/>
            <person name="Lawal H.M."/>
            <person name="Felder M."/>
            <person name="Schilde C."/>
            <person name="Helps N.R."/>
            <person name="Tunggal B."/>
            <person name="Rivero F."/>
            <person name="John U."/>
            <person name="Schleicher M."/>
            <person name="Eichinger L."/>
            <person name="Platzer M."/>
            <person name="Noegel A.A."/>
            <person name="Schaap P."/>
            <person name="Gloeckner G."/>
        </authorList>
    </citation>
    <scope>NUCLEOTIDE SEQUENCE [LARGE SCALE GENOMIC DNA]</scope>
    <source>
        <strain evidence="16">ATCC 26659 / Pp 5 / PN500</strain>
    </source>
</reference>
<comment type="similarity">
    <text evidence="2">In the C-terminal section; belongs to the G-protein coupled receptor 3 family. GABA-B receptor subfamily.</text>
</comment>
<dbReference type="InterPro" id="IPR003760">
    <property type="entry name" value="PnrA-like"/>
</dbReference>
<feature type="transmembrane region" description="Helical" evidence="13">
    <location>
        <begin position="567"/>
        <end position="585"/>
    </location>
</feature>
<dbReference type="Gene3D" id="3.40.50.2300">
    <property type="match status" value="2"/>
</dbReference>
<keyword evidence="5" id="KW-0732">Signal</keyword>
<keyword evidence="4 13" id="KW-0812">Transmembrane</keyword>
<dbReference type="FunCoup" id="D3B553">
    <property type="interactions" value="14"/>
</dbReference>
<gene>
    <name evidence="15" type="ORF">PPL_03564</name>
</gene>